<dbReference type="Gene3D" id="1.10.8.430">
    <property type="entry name" value="Helical domain of apoptotic protease-activating factors"/>
    <property type="match status" value="1"/>
</dbReference>
<keyword evidence="1" id="KW-0677">Repeat</keyword>
<dbReference type="GO" id="GO:0043531">
    <property type="term" value="F:ADP binding"/>
    <property type="evidence" value="ECO:0007669"/>
    <property type="project" value="InterPro"/>
</dbReference>
<feature type="domain" description="Disease resistance protein winged helix" evidence="7">
    <location>
        <begin position="447"/>
        <end position="487"/>
    </location>
</feature>
<dbReference type="PRINTS" id="PR00364">
    <property type="entry name" value="DISEASERSIST"/>
</dbReference>
<dbReference type="InterPro" id="IPR002182">
    <property type="entry name" value="NB-ARC"/>
</dbReference>
<dbReference type="InterPro" id="IPR032675">
    <property type="entry name" value="LRR_dom_sf"/>
</dbReference>
<dbReference type="Pfam" id="PF23559">
    <property type="entry name" value="WHD_DRP"/>
    <property type="match status" value="1"/>
</dbReference>
<dbReference type="Pfam" id="PF00931">
    <property type="entry name" value="NB-ARC"/>
    <property type="match status" value="1"/>
</dbReference>
<protein>
    <submittedName>
        <fullName evidence="9">Uncharacterized protein</fullName>
    </submittedName>
</protein>
<evidence type="ECO:0000259" key="6">
    <source>
        <dbReference type="Pfam" id="PF18052"/>
    </source>
</evidence>
<dbReference type="Pfam" id="PF23598">
    <property type="entry name" value="LRR_14"/>
    <property type="match status" value="1"/>
</dbReference>
<feature type="region of interest" description="Disordered" evidence="4">
    <location>
        <begin position="910"/>
        <end position="946"/>
    </location>
</feature>
<feature type="compositionally biased region" description="Polar residues" evidence="4">
    <location>
        <begin position="913"/>
        <end position="922"/>
    </location>
</feature>
<feature type="domain" description="NB-ARC" evidence="5">
    <location>
        <begin position="187"/>
        <end position="359"/>
    </location>
</feature>
<dbReference type="InterPro" id="IPR055414">
    <property type="entry name" value="LRR_R13L4/SHOC2-like"/>
</dbReference>
<dbReference type="InterPro" id="IPR041118">
    <property type="entry name" value="Rx_N"/>
</dbReference>
<evidence type="ECO:0000313" key="10">
    <source>
        <dbReference type="Proteomes" id="UP001187192"/>
    </source>
</evidence>
<dbReference type="PANTHER" id="PTHR23155:SF1052">
    <property type="entry name" value="DISEASE RESISTANCE PROTEIN RPM1"/>
    <property type="match status" value="1"/>
</dbReference>
<keyword evidence="3" id="KW-0611">Plant defense</keyword>
<sequence length="946" mass="108254">MAEAIVGVITDKLVAFLTEEASLLKEVDEEVLEIARELRSILSVLKDADKRAETEEDNVSDGVRSWVQELREAALQAEDVITDYRHHMAEQPCLGNQRSFVEYLRKIACFIPFYCSSLKRRHDLAWKIQNIKSRLFRINKRSKSYGFMNSIQQGSTSNATQNVVTSYDPRGASRYLREDELVGIEAARDKLVGVLLDESSQRTVIPVVGMGGSGKTTLTHQVYDLVKGKFHCHAWVQVPRQCRREELLRTLIRELFESTKASVPSEIYAMDGGKLTDKLREYLKEKKYLVVFDDVWNEDFWGDIEHALTDDKVGGRIMITTRKMQVARFCESFSSVHIHDMERLPVEKAWELFCKRTFRSGGCCPRELEKISGDIVERCEGLPLAIVVIAGLLSRKNKTIHEWQRFHASLSSELENDLQLKSIIKILSLSYYDLPYYLKSCLLYFGMFPRGHSIRNGRLIRQWIAEGFVKAVQDKTLEDVAQEYMNTTASKFRGTTRRLSIKINSSTDDLHGIKFPHAHSAIVFCEDETVNNIVPVFMTNFEFLKVLDFEDAPRLDHFPEEIGRLFDLRYLSVRNTKVKVFPKSISKLENLETLDLRYSFVCELPADLIKRLCKLRNIYALNIEHEDEGVFRRGCRGIKVVGGIGFSKVLQKLFHIEVGHEGVDDLFKELSNLTQLRTLGIYLRVRSEDWRSLCGCIEKMELLDSLFVGSSSENEIIDLEFMSSPPQFLQNINLEGRLKKLPEWFTQLQSGLVKLRLLHSMLEDDPLEVLQNMHNLLELVIDHDAYVGEQIHIKEGAFPKLKVLILTNLSRLRSFIIEETALPLLEELNLGSCPQMKDVPSGLQHLKKLKTLVFDLFPLEFIFLQDFQTAYHVPQVGFSYRDDQGQTQWITLLNLLGLRQELVHKVMEEAQDGASTSGTTATREVHDATLGGAATSSTSKKAVDHE</sequence>
<reference evidence="9" key="1">
    <citation type="submission" date="2023-07" db="EMBL/GenBank/DDBJ databases">
        <title>draft genome sequence of fig (Ficus carica).</title>
        <authorList>
            <person name="Takahashi T."/>
            <person name="Nishimura K."/>
        </authorList>
    </citation>
    <scope>NUCLEOTIDE SEQUENCE</scope>
</reference>
<proteinExistence type="predicted"/>
<dbReference type="EMBL" id="BTGU01002108">
    <property type="protein sequence ID" value="GMN34107.1"/>
    <property type="molecule type" value="Genomic_DNA"/>
</dbReference>
<gene>
    <name evidence="9" type="ORF">TIFTF001_042002</name>
</gene>
<dbReference type="SUPFAM" id="SSF52540">
    <property type="entry name" value="P-loop containing nucleoside triphosphate hydrolases"/>
    <property type="match status" value="1"/>
</dbReference>
<evidence type="ECO:0000256" key="1">
    <source>
        <dbReference type="ARBA" id="ARBA00022737"/>
    </source>
</evidence>
<dbReference type="InterPro" id="IPR038005">
    <property type="entry name" value="RX-like_CC"/>
</dbReference>
<dbReference type="SUPFAM" id="SSF52058">
    <property type="entry name" value="L domain-like"/>
    <property type="match status" value="1"/>
</dbReference>
<comment type="caution">
    <text evidence="9">The sequence shown here is derived from an EMBL/GenBank/DDBJ whole genome shotgun (WGS) entry which is preliminary data.</text>
</comment>
<dbReference type="CDD" id="cd14798">
    <property type="entry name" value="RX-CC_like"/>
    <property type="match status" value="1"/>
</dbReference>
<name>A0AA88CY20_FICCA</name>
<dbReference type="Gene3D" id="3.40.50.300">
    <property type="entry name" value="P-loop containing nucleotide triphosphate hydrolases"/>
    <property type="match status" value="1"/>
</dbReference>
<feature type="domain" description="Disease resistance R13L4/SHOC-2-like LRR" evidence="8">
    <location>
        <begin position="533"/>
        <end position="855"/>
    </location>
</feature>
<dbReference type="Gene3D" id="3.80.10.10">
    <property type="entry name" value="Ribonuclease Inhibitor"/>
    <property type="match status" value="1"/>
</dbReference>
<dbReference type="GO" id="GO:0098542">
    <property type="term" value="P:defense response to other organism"/>
    <property type="evidence" value="ECO:0007669"/>
    <property type="project" value="TreeGrafter"/>
</dbReference>
<dbReference type="InterPro" id="IPR027417">
    <property type="entry name" value="P-loop_NTPase"/>
</dbReference>
<evidence type="ECO:0000259" key="8">
    <source>
        <dbReference type="Pfam" id="PF23598"/>
    </source>
</evidence>
<dbReference type="Gene3D" id="1.20.5.4130">
    <property type="match status" value="1"/>
</dbReference>
<keyword evidence="10" id="KW-1185">Reference proteome</keyword>
<dbReference type="InterPro" id="IPR036388">
    <property type="entry name" value="WH-like_DNA-bd_sf"/>
</dbReference>
<dbReference type="InterPro" id="IPR042197">
    <property type="entry name" value="Apaf_helical"/>
</dbReference>
<dbReference type="FunFam" id="3.40.50.300:FF:001091">
    <property type="entry name" value="Probable disease resistance protein At1g61300"/>
    <property type="match status" value="1"/>
</dbReference>
<dbReference type="InterPro" id="IPR044974">
    <property type="entry name" value="Disease_R_plants"/>
</dbReference>
<feature type="domain" description="Disease resistance N-terminal" evidence="6">
    <location>
        <begin position="5"/>
        <end position="96"/>
    </location>
</feature>
<evidence type="ECO:0000256" key="4">
    <source>
        <dbReference type="SAM" id="MobiDB-lite"/>
    </source>
</evidence>
<dbReference type="Pfam" id="PF18052">
    <property type="entry name" value="Rx_N"/>
    <property type="match status" value="1"/>
</dbReference>
<accession>A0AA88CY20</accession>
<organism evidence="9 10">
    <name type="scientific">Ficus carica</name>
    <name type="common">Common fig</name>
    <dbReference type="NCBI Taxonomy" id="3494"/>
    <lineage>
        <taxon>Eukaryota</taxon>
        <taxon>Viridiplantae</taxon>
        <taxon>Streptophyta</taxon>
        <taxon>Embryophyta</taxon>
        <taxon>Tracheophyta</taxon>
        <taxon>Spermatophyta</taxon>
        <taxon>Magnoliopsida</taxon>
        <taxon>eudicotyledons</taxon>
        <taxon>Gunneridae</taxon>
        <taxon>Pentapetalae</taxon>
        <taxon>rosids</taxon>
        <taxon>fabids</taxon>
        <taxon>Rosales</taxon>
        <taxon>Moraceae</taxon>
        <taxon>Ficeae</taxon>
        <taxon>Ficus</taxon>
    </lineage>
</organism>
<evidence type="ECO:0000256" key="2">
    <source>
        <dbReference type="ARBA" id="ARBA00022741"/>
    </source>
</evidence>
<evidence type="ECO:0000259" key="7">
    <source>
        <dbReference type="Pfam" id="PF23559"/>
    </source>
</evidence>
<dbReference type="InterPro" id="IPR058922">
    <property type="entry name" value="WHD_DRP"/>
</dbReference>
<evidence type="ECO:0000259" key="5">
    <source>
        <dbReference type="Pfam" id="PF00931"/>
    </source>
</evidence>
<keyword evidence="2" id="KW-0547">Nucleotide-binding</keyword>
<dbReference type="PANTHER" id="PTHR23155">
    <property type="entry name" value="DISEASE RESISTANCE PROTEIN RP"/>
    <property type="match status" value="1"/>
</dbReference>
<dbReference type="AlphaFoldDB" id="A0AA88CY20"/>
<dbReference type="Gene3D" id="1.10.10.10">
    <property type="entry name" value="Winged helix-like DNA-binding domain superfamily/Winged helix DNA-binding domain"/>
    <property type="match status" value="1"/>
</dbReference>
<evidence type="ECO:0000313" key="9">
    <source>
        <dbReference type="EMBL" id="GMN34107.1"/>
    </source>
</evidence>
<dbReference type="Proteomes" id="UP001187192">
    <property type="component" value="Unassembled WGS sequence"/>
</dbReference>
<evidence type="ECO:0000256" key="3">
    <source>
        <dbReference type="ARBA" id="ARBA00022821"/>
    </source>
</evidence>